<evidence type="ECO:0000313" key="8">
    <source>
        <dbReference type="Proteomes" id="UP000029121"/>
    </source>
</evidence>
<dbReference type="EMBL" id="KB870806">
    <property type="protein sequence ID" value="EOA33257.1"/>
    <property type="molecule type" value="Genomic_DNA"/>
</dbReference>
<dbReference type="InterPro" id="IPR044810">
    <property type="entry name" value="WRKY_plant"/>
</dbReference>
<protein>
    <recommendedName>
        <fullName evidence="6">WRKY domain-containing protein</fullName>
    </recommendedName>
</protein>
<comment type="subcellular location">
    <subcellularLocation>
        <location evidence="1">Nucleus</location>
    </subcellularLocation>
</comment>
<name>R0GBZ3_9BRAS</name>
<evidence type="ECO:0000313" key="7">
    <source>
        <dbReference type="EMBL" id="EOA33257.1"/>
    </source>
</evidence>
<dbReference type="GO" id="GO:0005634">
    <property type="term" value="C:nucleus"/>
    <property type="evidence" value="ECO:0007669"/>
    <property type="project" value="UniProtKB-SubCell"/>
</dbReference>
<dbReference type="Proteomes" id="UP000029121">
    <property type="component" value="Unassembled WGS sequence"/>
</dbReference>
<dbReference type="InterPro" id="IPR003657">
    <property type="entry name" value="WRKY_dom"/>
</dbReference>
<organism evidence="7 8">
    <name type="scientific">Capsella rubella</name>
    <dbReference type="NCBI Taxonomy" id="81985"/>
    <lineage>
        <taxon>Eukaryota</taxon>
        <taxon>Viridiplantae</taxon>
        <taxon>Streptophyta</taxon>
        <taxon>Embryophyta</taxon>
        <taxon>Tracheophyta</taxon>
        <taxon>Spermatophyta</taxon>
        <taxon>Magnoliopsida</taxon>
        <taxon>eudicotyledons</taxon>
        <taxon>Gunneridae</taxon>
        <taxon>Pentapetalae</taxon>
        <taxon>rosids</taxon>
        <taxon>malvids</taxon>
        <taxon>Brassicales</taxon>
        <taxon>Brassicaceae</taxon>
        <taxon>Camelineae</taxon>
        <taxon>Capsella</taxon>
    </lineage>
</organism>
<evidence type="ECO:0000256" key="2">
    <source>
        <dbReference type="ARBA" id="ARBA00023015"/>
    </source>
</evidence>
<dbReference type="GO" id="GO:0043565">
    <property type="term" value="F:sequence-specific DNA binding"/>
    <property type="evidence" value="ECO:0007669"/>
    <property type="project" value="InterPro"/>
</dbReference>
<sequence>MVSNIDHKAVGALLHGQECANSLKKLFENGEISLGSAKPLIDTILDSFSLVLSCMESPNPPQHYESSFGNIAGFVLQRPSTKKYGQKKIKTSPYQRCYYRCSYAKDLNCKGTKRVQKIKDNPPVYRTIYMGKHVCKAFTIHDDDTYSSQMIQFDQVVSEPVMPQLAAIDHQATTMEDIAIDQTMNQECDINDLLVDYDQFWANQFPSGDTMFLDDIASFY</sequence>
<dbReference type="InterPro" id="IPR036576">
    <property type="entry name" value="WRKY_dom_sf"/>
</dbReference>
<dbReference type="PROSITE" id="PS50811">
    <property type="entry name" value="WRKY"/>
    <property type="match status" value="1"/>
</dbReference>
<keyword evidence="8" id="KW-1185">Reference proteome</keyword>
<keyword evidence="5" id="KW-0539">Nucleus</keyword>
<keyword evidence="3" id="KW-0238">DNA-binding</keyword>
<accession>R0GBZ3</accession>
<dbReference type="Pfam" id="PF03106">
    <property type="entry name" value="WRKY"/>
    <property type="match status" value="1"/>
</dbReference>
<proteinExistence type="predicted"/>
<dbReference type="STRING" id="81985.R0GBZ3"/>
<evidence type="ECO:0000256" key="5">
    <source>
        <dbReference type="ARBA" id="ARBA00023242"/>
    </source>
</evidence>
<feature type="domain" description="WRKY" evidence="6">
    <location>
        <begin position="82"/>
        <end position="133"/>
    </location>
</feature>
<dbReference type="Gene3D" id="2.20.25.80">
    <property type="entry name" value="WRKY domain"/>
    <property type="match status" value="1"/>
</dbReference>
<gene>
    <name evidence="7" type="ORF">CARUB_v10022120mg</name>
</gene>
<dbReference type="SUPFAM" id="SSF118290">
    <property type="entry name" value="WRKY DNA-binding domain"/>
    <property type="match status" value="1"/>
</dbReference>
<evidence type="ECO:0000259" key="6">
    <source>
        <dbReference type="PROSITE" id="PS50811"/>
    </source>
</evidence>
<dbReference type="GO" id="GO:0003700">
    <property type="term" value="F:DNA-binding transcription factor activity"/>
    <property type="evidence" value="ECO:0007669"/>
    <property type="project" value="InterPro"/>
</dbReference>
<reference evidence="8" key="1">
    <citation type="journal article" date="2013" name="Nat. Genet.">
        <title>The Capsella rubella genome and the genomic consequences of rapid mating system evolution.</title>
        <authorList>
            <person name="Slotte T."/>
            <person name="Hazzouri K.M."/>
            <person name="Agren J.A."/>
            <person name="Koenig D."/>
            <person name="Maumus F."/>
            <person name="Guo Y.L."/>
            <person name="Steige K."/>
            <person name="Platts A.E."/>
            <person name="Escobar J.S."/>
            <person name="Newman L.K."/>
            <person name="Wang W."/>
            <person name="Mandakova T."/>
            <person name="Vello E."/>
            <person name="Smith L.M."/>
            <person name="Henz S.R."/>
            <person name="Steffen J."/>
            <person name="Takuno S."/>
            <person name="Brandvain Y."/>
            <person name="Coop G."/>
            <person name="Andolfatto P."/>
            <person name="Hu T.T."/>
            <person name="Blanchette M."/>
            <person name="Clark R.M."/>
            <person name="Quesneville H."/>
            <person name="Nordborg M."/>
            <person name="Gaut B.S."/>
            <person name="Lysak M.A."/>
            <person name="Jenkins J."/>
            <person name="Grimwood J."/>
            <person name="Chapman J."/>
            <person name="Prochnik S."/>
            <person name="Shu S."/>
            <person name="Rokhsar D."/>
            <person name="Schmutz J."/>
            <person name="Weigel D."/>
            <person name="Wright S.I."/>
        </authorList>
    </citation>
    <scope>NUCLEOTIDE SEQUENCE [LARGE SCALE GENOMIC DNA]</scope>
    <source>
        <strain evidence="8">cv. Monte Gargano</strain>
    </source>
</reference>
<dbReference type="PANTHER" id="PTHR31282">
    <property type="entry name" value="WRKY TRANSCRIPTION FACTOR 21-RELATED"/>
    <property type="match status" value="1"/>
</dbReference>
<keyword evidence="2" id="KW-0805">Transcription regulation</keyword>
<evidence type="ECO:0000256" key="3">
    <source>
        <dbReference type="ARBA" id="ARBA00023125"/>
    </source>
</evidence>
<dbReference type="AlphaFoldDB" id="R0GBZ3"/>
<dbReference type="SMART" id="SM00774">
    <property type="entry name" value="WRKY"/>
    <property type="match status" value="1"/>
</dbReference>
<evidence type="ECO:0000256" key="4">
    <source>
        <dbReference type="ARBA" id="ARBA00023163"/>
    </source>
</evidence>
<keyword evidence="4" id="KW-0804">Transcription</keyword>
<evidence type="ECO:0000256" key="1">
    <source>
        <dbReference type="ARBA" id="ARBA00004123"/>
    </source>
</evidence>